<evidence type="ECO:0000313" key="10">
    <source>
        <dbReference type="EMBL" id="TFD23920.1"/>
    </source>
</evidence>
<dbReference type="EMBL" id="SOGT01000015">
    <property type="protein sequence ID" value="TFD23920.1"/>
    <property type="molecule type" value="Genomic_DNA"/>
</dbReference>
<evidence type="ECO:0000256" key="5">
    <source>
        <dbReference type="ARBA" id="ARBA00022932"/>
    </source>
</evidence>
<dbReference type="InterPro" id="IPR048466">
    <property type="entry name" value="DNA_pol3_delta-like_C"/>
</dbReference>
<dbReference type="GO" id="GO:0003887">
    <property type="term" value="F:DNA-directed DNA polymerase activity"/>
    <property type="evidence" value="ECO:0007669"/>
    <property type="project" value="UniProtKB-KW"/>
</dbReference>
<evidence type="ECO:0000256" key="6">
    <source>
        <dbReference type="ARBA" id="ARBA00034754"/>
    </source>
</evidence>
<evidence type="ECO:0000256" key="8">
    <source>
        <dbReference type="SAM" id="MobiDB-lite"/>
    </source>
</evidence>
<dbReference type="GO" id="GO:0003677">
    <property type="term" value="F:DNA binding"/>
    <property type="evidence" value="ECO:0007669"/>
    <property type="project" value="InterPro"/>
</dbReference>
<evidence type="ECO:0000256" key="1">
    <source>
        <dbReference type="ARBA" id="ARBA00012417"/>
    </source>
</evidence>
<dbReference type="GO" id="GO:0009360">
    <property type="term" value="C:DNA polymerase III complex"/>
    <property type="evidence" value="ECO:0007669"/>
    <property type="project" value="TreeGrafter"/>
</dbReference>
<dbReference type="OrthoDB" id="8478864at2"/>
<reference evidence="10 11" key="1">
    <citation type="submission" date="2019-03" db="EMBL/GenBank/DDBJ databases">
        <title>Genomics of glacier-inhabiting Cryobacterium strains.</title>
        <authorList>
            <person name="Liu Q."/>
            <person name="Xin Y.-H."/>
        </authorList>
    </citation>
    <scope>NUCLEOTIDE SEQUENCE [LARGE SCALE GENOMIC DNA]</scope>
    <source>
        <strain evidence="10 11">TMT1-1</strain>
    </source>
</reference>
<evidence type="ECO:0000256" key="3">
    <source>
        <dbReference type="ARBA" id="ARBA00022695"/>
    </source>
</evidence>
<comment type="caution">
    <text evidence="10">The sequence shown here is derived from an EMBL/GenBank/DDBJ whole genome shotgun (WGS) entry which is preliminary data.</text>
</comment>
<evidence type="ECO:0000313" key="11">
    <source>
        <dbReference type="Proteomes" id="UP000298424"/>
    </source>
</evidence>
<keyword evidence="4" id="KW-0235">DNA replication</keyword>
<feature type="domain" description="DNA polymerase III delta subunit-like C-terminal" evidence="9">
    <location>
        <begin position="228"/>
        <end position="342"/>
    </location>
</feature>
<keyword evidence="2 10" id="KW-0808">Transferase</keyword>
<dbReference type="NCBIfam" id="TIGR01128">
    <property type="entry name" value="holA"/>
    <property type="match status" value="1"/>
</dbReference>
<dbReference type="PANTHER" id="PTHR34388:SF1">
    <property type="entry name" value="DNA POLYMERASE III SUBUNIT DELTA"/>
    <property type="match status" value="1"/>
</dbReference>
<keyword evidence="3 10" id="KW-0548">Nucleotidyltransferase</keyword>
<dbReference type="GO" id="GO:0006261">
    <property type="term" value="P:DNA-templated DNA replication"/>
    <property type="evidence" value="ECO:0007669"/>
    <property type="project" value="TreeGrafter"/>
</dbReference>
<accession>A0A4R8ZDD7</accession>
<dbReference type="InterPro" id="IPR005790">
    <property type="entry name" value="DNA_polIII_delta"/>
</dbReference>
<dbReference type="RefSeq" id="WP_134573456.1">
    <property type="nucleotide sequence ID" value="NZ_SOGT01000015.1"/>
</dbReference>
<dbReference type="SUPFAM" id="SSF48019">
    <property type="entry name" value="post-AAA+ oligomerization domain-like"/>
    <property type="match status" value="1"/>
</dbReference>
<dbReference type="InterPro" id="IPR008921">
    <property type="entry name" value="DNA_pol3_clamp-load_cplx_C"/>
</dbReference>
<dbReference type="PANTHER" id="PTHR34388">
    <property type="entry name" value="DNA POLYMERASE III SUBUNIT DELTA"/>
    <property type="match status" value="1"/>
</dbReference>
<evidence type="ECO:0000259" key="9">
    <source>
        <dbReference type="Pfam" id="PF21694"/>
    </source>
</evidence>
<evidence type="ECO:0000256" key="2">
    <source>
        <dbReference type="ARBA" id="ARBA00022679"/>
    </source>
</evidence>
<protein>
    <recommendedName>
        <fullName evidence="1">DNA-directed DNA polymerase</fullName>
        <ecNumber evidence="1">2.7.7.7</ecNumber>
    </recommendedName>
</protein>
<dbReference type="Proteomes" id="UP000298424">
    <property type="component" value="Unassembled WGS sequence"/>
</dbReference>
<dbReference type="InterPro" id="IPR027417">
    <property type="entry name" value="P-loop_NTPase"/>
</dbReference>
<proteinExistence type="inferred from homology"/>
<name>A0A4R8ZDD7_9MICO</name>
<dbReference type="Pfam" id="PF21694">
    <property type="entry name" value="DNA_pol3_delta_C"/>
    <property type="match status" value="1"/>
</dbReference>
<keyword evidence="11" id="KW-1185">Reference proteome</keyword>
<dbReference type="Gene3D" id="1.20.272.10">
    <property type="match status" value="1"/>
</dbReference>
<dbReference type="AlphaFoldDB" id="A0A4R8ZDD7"/>
<dbReference type="EC" id="2.7.7.7" evidence="1"/>
<evidence type="ECO:0000256" key="7">
    <source>
        <dbReference type="ARBA" id="ARBA00049244"/>
    </source>
</evidence>
<organism evidence="10 11">
    <name type="scientific">Cryobacterium lyxosi</name>
    <dbReference type="NCBI Taxonomy" id="1259228"/>
    <lineage>
        <taxon>Bacteria</taxon>
        <taxon>Bacillati</taxon>
        <taxon>Actinomycetota</taxon>
        <taxon>Actinomycetes</taxon>
        <taxon>Micrococcales</taxon>
        <taxon>Microbacteriaceae</taxon>
        <taxon>Cryobacterium</taxon>
    </lineage>
</organism>
<feature type="region of interest" description="Disordered" evidence="8">
    <location>
        <begin position="1"/>
        <end position="22"/>
    </location>
</feature>
<comment type="catalytic activity">
    <reaction evidence="7">
        <text>DNA(n) + a 2'-deoxyribonucleoside 5'-triphosphate = DNA(n+1) + diphosphate</text>
        <dbReference type="Rhea" id="RHEA:22508"/>
        <dbReference type="Rhea" id="RHEA-COMP:17339"/>
        <dbReference type="Rhea" id="RHEA-COMP:17340"/>
        <dbReference type="ChEBI" id="CHEBI:33019"/>
        <dbReference type="ChEBI" id="CHEBI:61560"/>
        <dbReference type="ChEBI" id="CHEBI:173112"/>
        <dbReference type="EC" id="2.7.7.7"/>
    </reaction>
</comment>
<gene>
    <name evidence="10" type="primary">holA</name>
    <name evidence="10" type="ORF">E3T27_14095</name>
</gene>
<evidence type="ECO:0000256" key="4">
    <source>
        <dbReference type="ARBA" id="ARBA00022705"/>
    </source>
</evidence>
<dbReference type="Gene3D" id="3.40.50.300">
    <property type="entry name" value="P-loop containing nucleotide triphosphate hydrolases"/>
    <property type="match status" value="1"/>
</dbReference>
<sequence>MAVRPATTGSRTGKAAPARPNKGTVIPQLGWHEVRPAPIVLVSGTETFLAERAIRQLRDFLKREDPSLEISDVQADSYAPGELLTLASPSLFGEPRLIRVSNVEKCSDIFLAEALDYLENPAEDTYVVLRHGGGVRGKKLLDTIRGGRGGAIEVVCSELKKDTEKYEFASNEFKAAGKRVTVSALRQLVAAFSDDLAELSAACQQLISDATSEVTETTVDRYYGGRVETNAFKVADWAIAGRNGEALVTLRHALSSGADPVPIVAAFAMKIRTMAKVFGARGGSAQLGAQFGLAPWQVERAQKDLRGWSDEGLARCILALAETDAAVKGAGRDPVFALERLIGVISRRGEH</sequence>
<comment type="similarity">
    <text evidence="6">Belongs to the DNA polymerase HolA subunit family.</text>
</comment>
<keyword evidence="5" id="KW-0239">DNA-directed DNA polymerase</keyword>